<keyword evidence="1" id="KW-0472">Membrane</keyword>
<keyword evidence="1" id="KW-0812">Transmembrane</keyword>
<proteinExistence type="predicted"/>
<evidence type="ECO:0000313" key="2">
    <source>
        <dbReference type="Proteomes" id="UP000095283"/>
    </source>
</evidence>
<protein>
    <submittedName>
        <fullName evidence="3">RGS domain-containing protein</fullName>
    </submittedName>
</protein>
<accession>A0A1I7XQJ3</accession>
<name>A0A1I7XQJ3_HETBA</name>
<evidence type="ECO:0000313" key="3">
    <source>
        <dbReference type="WBParaSite" id="Hba_19609"/>
    </source>
</evidence>
<evidence type="ECO:0000256" key="1">
    <source>
        <dbReference type="SAM" id="Phobius"/>
    </source>
</evidence>
<keyword evidence="2" id="KW-1185">Reference proteome</keyword>
<sequence length="271" mass="30843">MPTTPVPHAKRFGYHPILHFGQSIVKTSMDDIRFKLRQAIYSVALKKSAKAIALVQQDYTSTPSFEEYEDWLLDNFIVELIQTKETRPPTVHDYAEKYLTFTARPKNIVSSAITNNINLKPHKMTISIETYTVKPLNSSHKTLITSDNLLLMDVPKNGIYGNVGYFDLITNMHPHLIQNCLFQLSSSQFHLPLWVLALATGSILLFFFLLIATILLIIRRKRKHSQLERKRNSLTISGGKLSINQIKASLLFLIATTLQLLLLMGSMNFIT</sequence>
<dbReference type="AlphaFoldDB" id="A0A1I7XQJ3"/>
<feature type="transmembrane region" description="Helical" evidence="1">
    <location>
        <begin position="193"/>
        <end position="218"/>
    </location>
</feature>
<dbReference type="Proteomes" id="UP000095283">
    <property type="component" value="Unplaced"/>
</dbReference>
<feature type="transmembrane region" description="Helical" evidence="1">
    <location>
        <begin position="250"/>
        <end position="270"/>
    </location>
</feature>
<organism evidence="2 3">
    <name type="scientific">Heterorhabditis bacteriophora</name>
    <name type="common">Entomopathogenic nematode worm</name>
    <dbReference type="NCBI Taxonomy" id="37862"/>
    <lineage>
        <taxon>Eukaryota</taxon>
        <taxon>Metazoa</taxon>
        <taxon>Ecdysozoa</taxon>
        <taxon>Nematoda</taxon>
        <taxon>Chromadorea</taxon>
        <taxon>Rhabditida</taxon>
        <taxon>Rhabditina</taxon>
        <taxon>Rhabditomorpha</taxon>
        <taxon>Strongyloidea</taxon>
        <taxon>Heterorhabditidae</taxon>
        <taxon>Heterorhabditis</taxon>
    </lineage>
</organism>
<keyword evidence="1" id="KW-1133">Transmembrane helix</keyword>
<reference evidence="3" key="1">
    <citation type="submission" date="2016-11" db="UniProtKB">
        <authorList>
            <consortium name="WormBaseParasite"/>
        </authorList>
    </citation>
    <scope>IDENTIFICATION</scope>
</reference>
<dbReference type="WBParaSite" id="Hba_19609">
    <property type="protein sequence ID" value="Hba_19609"/>
    <property type="gene ID" value="Hba_19609"/>
</dbReference>